<evidence type="ECO:0000313" key="7">
    <source>
        <dbReference type="EMBL" id="CAI8776150.1"/>
    </source>
</evidence>
<evidence type="ECO:0000259" key="6">
    <source>
        <dbReference type="Pfam" id="PF17188"/>
    </source>
</evidence>
<comment type="similarity">
    <text evidence="2">Belongs to the RseB family.</text>
</comment>
<evidence type="ECO:0000313" key="8">
    <source>
        <dbReference type="Proteomes" id="UP001162030"/>
    </source>
</evidence>
<evidence type="ECO:0000256" key="1">
    <source>
        <dbReference type="ARBA" id="ARBA00004418"/>
    </source>
</evidence>
<keyword evidence="3" id="KW-0732">Signal</keyword>
<dbReference type="PANTHER" id="PTHR38782:SF1">
    <property type="entry name" value="SIGMA-E FACTOR REGULATORY PROTEIN RSEB"/>
    <property type="match status" value="1"/>
</dbReference>
<feature type="domain" description="MucB/RseB N-terminal" evidence="5">
    <location>
        <begin position="42"/>
        <end position="217"/>
    </location>
</feature>
<feature type="domain" description="MucB/RseB C-terminal" evidence="6">
    <location>
        <begin position="239"/>
        <end position="332"/>
    </location>
</feature>
<dbReference type="CDD" id="cd16327">
    <property type="entry name" value="RseB"/>
    <property type="match status" value="1"/>
</dbReference>
<dbReference type="PIRSF" id="PIRSF005427">
    <property type="entry name" value="RseB"/>
    <property type="match status" value="1"/>
</dbReference>
<proteinExistence type="inferred from homology"/>
<organism evidence="7 8">
    <name type="scientific">Methylocaldum szegediense</name>
    <dbReference type="NCBI Taxonomy" id="73780"/>
    <lineage>
        <taxon>Bacteria</taxon>
        <taxon>Pseudomonadati</taxon>
        <taxon>Pseudomonadota</taxon>
        <taxon>Gammaproteobacteria</taxon>
        <taxon>Methylococcales</taxon>
        <taxon>Methylococcaceae</taxon>
        <taxon>Methylocaldum</taxon>
    </lineage>
</organism>
<name>A0ABM9HYS3_9GAMM</name>
<dbReference type="InterPro" id="IPR038484">
    <property type="entry name" value="MucB/RseB_C_sf"/>
</dbReference>
<dbReference type="PANTHER" id="PTHR38782">
    <property type="match status" value="1"/>
</dbReference>
<dbReference type="Proteomes" id="UP001162030">
    <property type="component" value="Chromosome"/>
</dbReference>
<accession>A0ABM9HYS3</accession>
<gene>
    <name evidence="7" type="ORF">MSZNOR_1127</name>
</gene>
<dbReference type="Gene3D" id="3.30.200.100">
    <property type="entry name" value="MucB/RseB, C-terminal domain"/>
    <property type="match status" value="1"/>
</dbReference>
<dbReference type="InterPro" id="IPR033434">
    <property type="entry name" value="MucB/RseB_N"/>
</dbReference>
<keyword evidence="4" id="KW-0574">Periplasm</keyword>
<evidence type="ECO:0000259" key="5">
    <source>
        <dbReference type="Pfam" id="PF03888"/>
    </source>
</evidence>
<dbReference type="InterPro" id="IPR005588">
    <property type="entry name" value="MucB_RseB"/>
</dbReference>
<evidence type="ECO:0000256" key="3">
    <source>
        <dbReference type="ARBA" id="ARBA00022729"/>
    </source>
</evidence>
<dbReference type="Gene3D" id="2.50.20.10">
    <property type="entry name" value="Lipoprotein localisation LolA/LolB/LppX"/>
    <property type="match status" value="1"/>
</dbReference>
<dbReference type="EMBL" id="OX458333">
    <property type="protein sequence ID" value="CAI8776150.1"/>
    <property type="molecule type" value="Genomic_DNA"/>
</dbReference>
<reference evidence="7 8" key="1">
    <citation type="submission" date="2023-03" db="EMBL/GenBank/DDBJ databases">
        <authorList>
            <person name="Pearce D."/>
        </authorList>
    </citation>
    <scope>NUCLEOTIDE SEQUENCE [LARGE SCALE GENOMIC DNA]</scope>
    <source>
        <strain evidence="7">Msz</strain>
    </source>
</reference>
<protein>
    <submittedName>
        <fullName evidence="7">Sigma-E factor negative regulatory protein RseB</fullName>
    </submittedName>
</protein>
<keyword evidence="8" id="KW-1185">Reference proteome</keyword>
<dbReference type="Pfam" id="PF17188">
    <property type="entry name" value="MucB_RseB_C"/>
    <property type="match status" value="1"/>
</dbReference>
<dbReference type="InterPro" id="IPR033436">
    <property type="entry name" value="MucB/RseB_C"/>
</dbReference>
<dbReference type="Pfam" id="PF03888">
    <property type="entry name" value="MucB_RseB"/>
    <property type="match status" value="1"/>
</dbReference>
<evidence type="ECO:0000256" key="2">
    <source>
        <dbReference type="ARBA" id="ARBA00008150"/>
    </source>
</evidence>
<evidence type="ECO:0000256" key="4">
    <source>
        <dbReference type="ARBA" id="ARBA00022764"/>
    </source>
</evidence>
<sequence>MVLLFVLSVDGFGMRRILAWQICLMMIAAEALGGTGEPSRNDAVRWLMDMRQAVSQLNYRGIVAYLKDSHVESFQLLHAYTDGMEHERLVSMNSPLREVVRSAEKVSCYFPDTKTVFIENRPPRRSVLLELPDDWKQLSRHYDLKLEEQEYVAQRLSQVISIEPRDDFRYARRIWVDLESKLPLKFELVDERGQVVEQMMFTSLSVENSIPLAELDASTKVDALTWQIKRREAMPLGSLNWALGSVPDGFQMISYTRLIRTPTEHPVEHILLSDGFSSVSIYIDEMGGGIVKGHHKKVGAINAHSRMIDRYLVTVMGEVPVRTVEAIASGVRLQSK</sequence>
<comment type="subcellular location">
    <subcellularLocation>
        <location evidence="1">Periplasm</location>
    </subcellularLocation>
</comment>